<name>A0A3M7PNI9_BRAPC</name>
<sequence>MISIKLKNKIVLVSVQVDSKRAKIFLNRDHDRINHSNFGGRTLARSTLICDQKITYLVVWSWSQGW</sequence>
<dbReference type="EMBL" id="REGN01009640">
    <property type="protein sequence ID" value="RNA00687.1"/>
    <property type="molecule type" value="Genomic_DNA"/>
</dbReference>
<proteinExistence type="predicted"/>
<evidence type="ECO:0000313" key="1">
    <source>
        <dbReference type="EMBL" id="RNA00687.1"/>
    </source>
</evidence>
<protein>
    <submittedName>
        <fullName evidence="1">Uncharacterized protein</fullName>
    </submittedName>
</protein>
<gene>
    <name evidence="1" type="ORF">BpHYR1_031936</name>
</gene>
<keyword evidence="2" id="KW-1185">Reference proteome</keyword>
<dbReference type="Proteomes" id="UP000276133">
    <property type="component" value="Unassembled WGS sequence"/>
</dbReference>
<organism evidence="1 2">
    <name type="scientific">Brachionus plicatilis</name>
    <name type="common">Marine rotifer</name>
    <name type="synonym">Brachionus muelleri</name>
    <dbReference type="NCBI Taxonomy" id="10195"/>
    <lineage>
        <taxon>Eukaryota</taxon>
        <taxon>Metazoa</taxon>
        <taxon>Spiralia</taxon>
        <taxon>Gnathifera</taxon>
        <taxon>Rotifera</taxon>
        <taxon>Eurotatoria</taxon>
        <taxon>Monogononta</taxon>
        <taxon>Pseudotrocha</taxon>
        <taxon>Ploima</taxon>
        <taxon>Brachionidae</taxon>
        <taxon>Brachionus</taxon>
    </lineage>
</organism>
<comment type="caution">
    <text evidence="1">The sequence shown here is derived from an EMBL/GenBank/DDBJ whole genome shotgun (WGS) entry which is preliminary data.</text>
</comment>
<dbReference type="AlphaFoldDB" id="A0A3M7PNI9"/>
<evidence type="ECO:0000313" key="2">
    <source>
        <dbReference type="Proteomes" id="UP000276133"/>
    </source>
</evidence>
<accession>A0A3M7PNI9</accession>
<reference evidence="1 2" key="1">
    <citation type="journal article" date="2018" name="Sci. Rep.">
        <title>Genomic signatures of local adaptation to the degree of environmental predictability in rotifers.</title>
        <authorList>
            <person name="Franch-Gras L."/>
            <person name="Hahn C."/>
            <person name="Garcia-Roger E.M."/>
            <person name="Carmona M.J."/>
            <person name="Serra M."/>
            <person name="Gomez A."/>
        </authorList>
    </citation>
    <scope>NUCLEOTIDE SEQUENCE [LARGE SCALE GENOMIC DNA]</scope>
    <source>
        <strain evidence="1">HYR1</strain>
    </source>
</reference>